<dbReference type="Proteomes" id="UP000298030">
    <property type="component" value="Unassembled WGS sequence"/>
</dbReference>
<protein>
    <recommendedName>
        <fullName evidence="3">Ubiquitin-like protease family profile domain-containing protein</fullName>
    </recommendedName>
</protein>
<proteinExistence type="predicted"/>
<evidence type="ECO:0000313" key="2">
    <source>
        <dbReference type="Proteomes" id="UP000298030"/>
    </source>
</evidence>
<dbReference type="EMBL" id="QPFP01000041">
    <property type="protein sequence ID" value="TEB27297.1"/>
    <property type="molecule type" value="Genomic_DNA"/>
</dbReference>
<keyword evidence="2" id="KW-1185">Reference proteome</keyword>
<name>A0A4Y7SZK2_COPMI</name>
<feature type="non-terminal residue" evidence="1">
    <location>
        <position position="180"/>
    </location>
</feature>
<dbReference type="AlphaFoldDB" id="A0A4Y7SZK2"/>
<gene>
    <name evidence="1" type="ORF">FA13DRAFT_1573604</name>
</gene>
<evidence type="ECO:0008006" key="3">
    <source>
        <dbReference type="Google" id="ProtNLM"/>
    </source>
</evidence>
<evidence type="ECO:0000313" key="1">
    <source>
        <dbReference type="EMBL" id="TEB27297.1"/>
    </source>
</evidence>
<reference evidence="1 2" key="1">
    <citation type="journal article" date="2019" name="Nat. Ecol. Evol.">
        <title>Megaphylogeny resolves global patterns of mushroom evolution.</title>
        <authorList>
            <person name="Varga T."/>
            <person name="Krizsan K."/>
            <person name="Foldi C."/>
            <person name="Dima B."/>
            <person name="Sanchez-Garcia M."/>
            <person name="Sanchez-Ramirez S."/>
            <person name="Szollosi G.J."/>
            <person name="Szarkandi J.G."/>
            <person name="Papp V."/>
            <person name="Albert L."/>
            <person name="Andreopoulos W."/>
            <person name="Angelini C."/>
            <person name="Antonin V."/>
            <person name="Barry K.W."/>
            <person name="Bougher N.L."/>
            <person name="Buchanan P."/>
            <person name="Buyck B."/>
            <person name="Bense V."/>
            <person name="Catcheside P."/>
            <person name="Chovatia M."/>
            <person name="Cooper J."/>
            <person name="Damon W."/>
            <person name="Desjardin D."/>
            <person name="Finy P."/>
            <person name="Geml J."/>
            <person name="Haridas S."/>
            <person name="Hughes K."/>
            <person name="Justo A."/>
            <person name="Karasinski D."/>
            <person name="Kautmanova I."/>
            <person name="Kiss B."/>
            <person name="Kocsube S."/>
            <person name="Kotiranta H."/>
            <person name="LaButti K.M."/>
            <person name="Lechner B.E."/>
            <person name="Liimatainen K."/>
            <person name="Lipzen A."/>
            <person name="Lukacs Z."/>
            <person name="Mihaltcheva S."/>
            <person name="Morgado L.N."/>
            <person name="Niskanen T."/>
            <person name="Noordeloos M.E."/>
            <person name="Ohm R.A."/>
            <person name="Ortiz-Santana B."/>
            <person name="Ovrebo C."/>
            <person name="Racz N."/>
            <person name="Riley R."/>
            <person name="Savchenko A."/>
            <person name="Shiryaev A."/>
            <person name="Soop K."/>
            <person name="Spirin V."/>
            <person name="Szebenyi C."/>
            <person name="Tomsovsky M."/>
            <person name="Tulloss R.E."/>
            <person name="Uehling J."/>
            <person name="Grigoriev I.V."/>
            <person name="Vagvolgyi C."/>
            <person name="Papp T."/>
            <person name="Martin F.M."/>
            <person name="Miettinen O."/>
            <person name="Hibbett D.S."/>
            <person name="Nagy L.G."/>
        </authorList>
    </citation>
    <scope>NUCLEOTIDE SEQUENCE [LARGE SCALE GENOMIC DNA]</scope>
    <source>
        <strain evidence="1 2">FP101781</strain>
    </source>
</reference>
<accession>A0A4Y7SZK2</accession>
<feature type="non-terminal residue" evidence="1">
    <location>
        <position position="1"/>
    </location>
</feature>
<organism evidence="1 2">
    <name type="scientific">Coprinellus micaceus</name>
    <name type="common">Glistening ink-cap mushroom</name>
    <name type="synonym">Coprinus micaceus</name>
    <dbReference type="NCBI Taxonomy" id="71717"/>
    <lineage>
        <taxon>Eukaryota</taxon>
        <taxon>Fungi</taxon>
        <taxon>Dikarya</taxon>
        <taxon>Basidiomycota</taxon>
        <taxon>Agaricomycotina</taxon>
        <taxon>Agaricomycetes</taxon>
        <taxon>Agaricomycetidae</taxon>
        <taxon>Agaricales</taxon>
        <taxon>Agaricineae</taxon>
        <taxon>Psathyrellaceae</taxon>
        <taxon>Coprinellus</taxon>
    </lineage>
</organism>
<dbReference type="OrthoDB" id="2895913at2759"/>
<sequence length="180" mass="19453">NLRCRIETTPISSISVCRLRDGHYTALTFDVGTRAFKYADSMHGEVPPGLGKLVSRVLSTASIPVPSRFERGLIALQGGANGGEGSCGIAALNFIQQVTNVDIQPWTGPTSQQFRLVALLDLVRYHCIARERLRAGETFGTHWAYPASSEVGQALEQPGSAESVAQYTGSGYCDFNLYTP</sequence>
<dbReference type="STRING" id="71717.A0A4Y7SZK2"/>
<comment type="caution">
    <text evidence="1">The sequence shown here is derived from an EMBL/GenBank/DDBJ whole genome shotgun (WGS) entry which is preliminary data.</text>
</comment>